<proteinExistence type="predicted"/>
<dbReference type="PATRIC" id="fig|1276257.3.peg.330"/>
<dbReference type="PANTHER" id="PTHR38451:SF1">
    <property type="entry name" value="TRNA (ADENINE(22)-N(1))-METHYLTRANSFERASE"/>
    <property type="match status" value="1"/>
</dbReference>
<keyword evidence="2" id="KW-1185">Reference proteome</keyword>
<sequence length="230" mass="26678">MKFLTPRLITVASLINDDDDIIADIGTDHAYLPIYLAKGHKVEYVYASDINKKPFETALQNVKNFGVNNMIEVIHGPGISWIKERSNLQIDCCVISGMGSTTILDILKEDNTKINSYIFSSNTNVLPIRSWVRMNKYFIESEVLVEDNDIIYEIIKVNKFAGKKIRSLREEYFGPLLIKNRNKLFIEKWATEEEKLNKILVKLPKNDSKIKKIKKELKMIKKHTNKEMRK</sequence>
<dbReference type="Pfam" id="PF04816">
    <property type="entry name" value="TrmK"/>
    <property type="match status" value="1"/>
</dbReference>
<keyword evidence="1" id="KW-0808">Transferase</keyword>
<dbReference type="eggNOG" id="COG2384">
    <property type="taxonomic scope" value="Bacteria"/>
</dbReference>
<dbReference type="Gene3D" id="1.10.287.1890">
    <property type="match status" value="1"/>
</dbReference>
<dbReference type="Proteomes" id="UP000019265">
    <property type="component" value="Chromosome"/>
</dbReference>
<dbReference type="GO" id="GO:0032259">
    <property type="term" value="P:methylation"/>
    <property type="evidence" value="ECO:0007669"/>
    <property type="project" value="UniProtKB-KW"/>
</dbReference>
<evidence type="ECO:0000313" key="1">
    <source>
        <dbReference type="EMBL" id="AHI53736.1"/>
    </source>
</evidence>
<name>W6A9T9_9MOLU</name>
<protein>
    <submittedName>
        <fullName evidence="1">tRNA: m1A22 methyltransferase</fullName>
    </submittedName>
</protein>
<reference evidence="1 2" key="1">
    <citation type="journal article" date="2014" name="Genome Biol. Evol.">
        <title>Molecular evolution of the substrate utilization strategies and putative virulence factors in mosquito-associated Spiroplasma species.</title>
        <authorList>
            <person name="Chang T.H."/>
            <person name="Lo W.S."/>
            <person name="Ku C."/>
            <person name="Chen L.L."/>
            <person name="Kuo C.H."/>
        </authorList>
    </citation>
    <scope>NUCLEOTIDE SEQUENCE [LARGE SCALE GENOMIC DNA]</scope>
    <source>
        <strain evidence="1">Ar-1343</strain>
    </source>
</reference>
<dbReference type="Gene3D" id="3.40.50.150">
    <property type="entry name" value="Vaccinia Virus protein VP39"/>
    <property type="match status" value="1"/>
</dbReference>
<gene>
    <name evidence="1" type="primary">trmK</name>
    <name evidence="1" type="ORF">SSABA_v1c03240</name>
</gene>
<organism evidence="1 2">
    <name type="scientific">Spiroplasma sabaudiense Ar-1343</name>
    <dbReference type="NCBI Taxonomy" id="1276257"/>
    <lineage>
        <taxon>Bacteria</taxon>
        <taxon>Bacillati</taxon>
        <taxon>Mycoplasmatota</taxon>
        <taxon>Mollicutes</taxon>
        <taxon>Entomoplasmatales</taxon>
        <taxon>Spiroplasmataceae</taxon>
        <taxon>Spiroplasma</taxon>
    </lineage>
</organism>
<dbReference type="SUPFAM" id="SSF53335">
    <property type="entry name" value="S-adenosyl-L-methionine-dependent methyltransferases"/>
    <property type="match status" value="1"/>
</dbReference>
<dbReference type="InterPro" id="IPR006901">
    <property type="entry name" value="TrmK"/>
</dbReference>
<dbReference type="PANTHER" id="PTHR38451">
    <property type="entry name" value="TRNA (ADENINE(22)-N(1))-METHYLTRANSFERASE"/>
    <property type="match status" value="1"/>
</dbReference>
<dbReference type="EMBL" id="CP006934">
    <property type="protein sequence ID" value="AHI53736.1"/>
    <property type="molecule type" value="Genomic_DNA"/>
</dbReference>
<dbReference type="InterPro" id="IPR029063">
    <property type="entry name" value="SAM-dependent_MTases_sf"/>
</dbReference>
<keyword evidence="1" id="KW-0489">Methyltransferase</keyword>
<dbReference type="KEGG" id="ssab:SSABA_v1c03240"/>
<dbReference type="GO" id="GO:0160105">
    <property type="term" value="F:tRNA (adenine(22)-N1)-methyltransferase activity"/>
    <property type="evidence" value="ECO:0007669"/>
    <property type="project" value="InterPro"/>
</dbReference>
<dbReference type="PIRSF" id="PIRSF018637">
    <property type="entry name" value="TrmK"/>
    <property type="match status" value="1"/>
</dbReference>
<accession>W6A9T9</accession>
<dbReference type="RefSeq" id="WP_025250872.1">
    <property type="nucleotide sequence ID" value="NZ_CP006934.1"/>
</dbReference>
<dbReference type="STRING" id="1276257.SSABA_v1c03240"/>
<evidence type="ECO:0000313" key="2">
    <source>
        <dbReference type="Proteomes" id="UP000019265"/>
    </source>
</evidence>
<dbReference type="HOGENOM" id="CLU_071037_2_1_14"/>
<dbReference type="OrthoDB" id="5881184at2"/>
<dbReference type="AlphaFoldDB" id="W6A9T9"/>